<name>A0A9D3M5Q3_ANGAN</name>
<comment type="caution">
    <text evidence="10">The sequence shown here is derived from an EMBL/GenBank/DDBJ whole genome shotgun (WGS) entry which is preliminary data.</text>
</comment>
<comment type="similarity">
    <text evidence="5 6">Belongs to the TRAFAC class myosin-kinesin ATPase superfamily. Kinesin family.</text>
</comment>
<dbReference type="PROSITE" id="PS50067">
    <property type="entry name" value="KINESIN_MOTOR_2"/>
    <property type="match status" value="1"/>
</dbReference>
<keyword evidence="7" id="KW-0175">Coiled coil</keyword>
<evidence type="ECO:0000256" key="5">
    <source>
        <dbReference type="PROSITE-ProRule" id="PRU00283"/>
    </source>
</evidence>
<dbReference type="GO" id="GO:0008017">
    <property type="term" value="F:microtubule binding"/>
    <property type="evidence" value="ECO:0007669"/>
    <property type="project" value="InterPro"/>
</dbReference>
<evidence type="ECO:0000256" key="3">
    <source>
        <dbReference type="ARBA" id="ARBA00022840"/>
    </source>
</evidence>
<evidence type="ECO:0000256" key="4">
    <source>
        <dbReference type="ARBA" id="ARBA00023212"/>
    </source>
</evidence>
<keyword evidence="6" id="KW-0493">Microtubule</keyword>
<dbReference type="InterPro" id="IPR001752">
    <property type="entry name" value="Kinesin_motor_dom"/>
</dbReference>
<keyword evidence="5 6" id="KW-0505">Motor protein</keyword>
<feature type="coiled-coil region" evidence="7">
    <location>
        <begin position="128"/>
        <end position="176"/>
    </location>
</feature>
<dbReference type="InterPro" id="IPR027417">
    <property type="entry name" value="P-loop_NTPase"/>
</dbReference>
<dbReference type="SUPFAM" id="SSF52540">
    <property type="entry name" value="P-loop containing nucleoside triphosphate hydrolases"/>
    <property type="match status" value="1"/>
</dbReference>
<comment type="subcellular location">
    <subcellularLocation>
        <location evidence="1">Cytoplasm</location>
        <location evidence="1">Cytoskeleton</location>
    </subcellularLocation>
</comment>
<evidence type="ECO:0000313" key="10">
    <source>
        <dbReference type="EMBL" id="KAG5841233.1"/>
    </source>
</evidence>
<proteinExistence type="inferred from homology"/>
<dbReference type="InterPro" id="IPR036961">
    <property type="entry name" value="Kinesin_motor_dom_sf"/>
</dbReference>
<gene>
    <name evidence="10" type="ORF">ANANG_G00197380</name>
</gene>
<keyword evidence="4" id="KW-0206">Cytoskeleton</keyword>
<evidence type="ECO:0000259" key="9">
    <source>
        <dbReference type="PROSITE" id="PS50067"/>
    </source>
</evidence>
<dbReference type="EMBL" id="JAFIRN010000010">
    <property type="protein sequence ID" value="KAG5841233.1"/>
    <property type="molecule type" value="Genomic_DNA"/>
</dbReference>
<dbReference type="InterPro" id="IPR027640">
    <property type="entry name" value="Kinesin-like_fam"/>
</dbReference>
<dbReference type="PANTHER" id="PTHR47972:SF16">
    <property type="entry name" value="KINESIN-LIKE PROTEIN"/>
    <property type="match status" value="1"/>
</dbReference>
<evidence type="ECO:0000256" key="6">
    <source>
        <dbReference type="RuleBase" id="RU000394"/>
    </source>
</evidence>
<feature type="domain" description="Kinesin motor" evidence="9">
    <location>
        <begin position="419"/>
        <end position="741"/>
    </location>
</feature>
<feature type="binding site" evidence="5">
    <location>
        <begin position="499"/>
        <end position="506"/>
    </location>
    <ligand>
        <name>ATP</name>
        <dbReference type="ChEBI" id="CHEBI:30616"/>
    </ligand>
</feature>
<keyword evidence="3 5" id="KW-0067">ATP-binding</keyword>
<evidence type="ECO:0000256" key="7">
    <source>
        <dbReference type="SAM" id="Coils"/>
    </source>
</evidence>
<feature type="region of interest" description="Disordered" evidence="8">
    <location>
        <begin position="184"/>
        <end position="206"/>
    </location>
</feature>
<sequence>MYVNSPAPENVSLSLTFLGKKIRNVSVAPATKQRAWETAALPSDSDVSMATGRKAGRSHNSTTFLEELPGSVPDLREEVQRCQPCPVHKTHLDRDSVPGQRDWEEEGSNDVKIFIPYDSAKLCITQIAEDMQLMRNRHLEMVQELEENFQMASQQNQTLKDQNQKHIEEKINLLDQIKAEATHWDREKSGTERAAQTQGGAGGKLPLEGAKARLEVLKESLYKREREITQLLQGDTDSSRLDGEPNRPPTTRLGCSALLNALVHKAHCVYVEVAEAKLLVDSMVEENQLALERAREFLERPQTTPPEHGSAEEGTPTVERCRGDENQEHQADLQTSQMTLQKVEIIQTALECIRKGTRPGLDSAWEICHSCAEPGPEPDQDNLQLQQVRDENKRIIENYNSERIMRKKYYNMVEDMKGKIRVFCRIRPMGRTETAGGSRAAVDCVDEYSVAVETPRGWKEFQFDRVFGTASSQEEVFQDTSRLIQSAMDGFNVCIFAYGQTGSGKTFTMVGDKDLRSPGIMPRTFRKIFDLIQENAAKFDFKVSAYMLELYNDRLLDLLVSPAEAFGRKIEIKKDKKGLVPQGAETTAVGSAEELFALFQQGCANRHIAATKMNVESSRSHLIIGITVESTNLTNGSVSYGKLSLVDLAGSERAAKTGAKDDQLKEANSINKSLSALGDVIFALSSEQPHVPYRNNKLTQVMQDSLGGNAKTLMFVNVSPSDCNAEETLTSLTYATRVKAITNSAQKNLESKEIAHLKEVGHCC</sequence>
<evidence type="ECO:0000256" key="8">
    <source>
        <dbReference type="SAM" id="MobiDB-lite"/>
    </source>
</evidence>
<evidence type="ECO:0000256" key="2">
    <source>
        <dbReference type="ARBA" id="ARBA00022741"/>
    </source>
</evidence>
<dbReference type="PANTHER" id="PTHR47972">
    <property type="entry name" value="KINESIN-LIKE PROTEIN KLP-3"/>
    <property type="match status" value="1"/>
</dbReference>
<dbReference type="GO" id="GO:0003777">
    <property type="term" value="F:microtubule motor activity"/>
    <property type="evidence" value="ECO:0007669"/>
    <property type="project" value="InterPro"/>
</dbReference>
<dbReference type="InterPro" id="IPR019821">
    <property type="entry name" value="Kinesin_motor_CS"/>
</dbReference>
<dbReference type="Proteomes" id="UP001044222">
    <property type="component" value="Chromosome 10"/>
</dbReference>
<dbReference type="FunFam" id="3.40.850.10:FF:000146">
    <property type="entry name" value="Kinesin-like protein"/>
    <property type="match status" value="1"/>
</dbReference>
<dbReference type="GO" id="GO:0007018">
    <property type="term" value="P:microtubule-based movement"/>
    <property type="evidence" value="ECO:0007669"/>
    <property type="project" value="InterPro"/>
</dbReference>
<dbReference type="GO" id="GO:0005874">
    <property type="term" value="C:microtubule"/>
    <property type="evidence" value="ECO:0007669"/>
    <property type="project" value="UniProtKB-KW"/>
</dbReference>
<dbReference type="Pfam" id="PF00225">
    <property type="entry name" value="Kinesin"/>
    <property type="match status" value="1"/>
</dbReference>
<evidence type="ECO:0000256" key="1">
    <source>
        <dbReference type="ARBA" id="ARBA00004245"/>
    </source>
</evidence>
<dbReference type="Gene3D" id="3.40.850.10">
    <property type="entry name" value="Kinesin motor domain"/>
    <property type="match status" value="1"/>
</dbReference>
<dbReference type="AlphaFoldDB" id="A0A9D3M5Q3"/>
<keyword evidence="4" id="KW-0963">Cytoplasm</keyword>
<dbReference type="PRINTS" id="PR00380">
    <property type="entry name" value="KINESINHEAVY"/>
</dbReference>
<accession>A0A9D3M5Q3</accession>
<keyword evidence="11" id="KW-1185">Reference proteome</keyword>
<dbReference type="GO" id="GO:0005524">
    <property type="term" value="F:ATP binding"/>
    <property type="evidence" value="ECO:0007669"/>
    <property type="project" value="UniProtKB-UniRule"/>
</dbReference>
<evidence type="ECO:0000313" key="11">
    <source>
        <dbReference type="Proteomes" id="UP001044222"/>
    </source>
</evidence>
<keyword evidence="2 5" id="KW-0547">Nucleotide-binding</keyword>
<organism evidence="10 11">
    <name type="scientific">Anguilla anguilla</name>
    <name type="common">European freshwater eel</name>
    <name type="synonym">Muraena anguilla</name>
    <dbReference type="NCBI Taxonomy" id="7936"/>
    <lineage>
        <taxon>Eukaryota</taxon>
        <taxon>Metazoa</taxon>
        <taxon>Chordata</taxon>
        <taxon>Craniata</taxon>
        <taxon>Vertebrata</taxon>
        <taxon>Euteleostomi</taxon>
        <taxon>Actinopterygii</taxon>
        <taxon>Neopterygii</taxon>
        <taxon>Teleostei</taxon>
        <taxon>Anguilliformes</taxon>
        <taxon>Anguillidae</taxon>
        <taxon>Anguilla</taxon>
    </lineage>
</organism>
<protein>
    <recommendedName>
        <fullName evidence="6">Kinesin-like protein</fullName>
    </recommendedName>
</protein>
<reference evidence="10" key="1">
    <citation type="submission" date="2021-01" db="EMBL/GenBank/DDBJ databases">
        <title>A chromosome-scale assembly of European eel, Anguilla anguilla.</title>
        <authorList>
            <person name="Henkel C."/>
            <person name="Jong-Raadsen S.A."/>
            <person name="Dufour S."/>
            <person name="Weltzien F.-A."/>
            <person name="Palstra A.P."/>
            <person name="Pelster B."/>
            <person name="Spaink H.P."/>
            <person name="Van Den Thillart G.E."/>
            <person name="Jansen H."/>
            <person name="Zahm M."/>
            <person name="Klopp C."/>
            <person name="Cedric C."/>
            <person name="Louis A."/>
            <person name="Berthelot C."/>
            <person name="Parey E."/>
            <person name="Roest Crollius H."/>
            <person name="Montfort J."/>
            <person name="Robinson-Rechavi M."/>
            <person name="Bucao C."/>
            <person name="Bouchez O."/>
            <person name="Gislard M."/>
            <person name="Lluch J."/>
            <person name="Milhes M."/>
            <person name="Lampietro C."/>
            <person name="Lopez Roques C."/>
            <person name="Donnadieu C."/>
            <person name="Braasch I."/>
            <person name="Desvignes T."/>
            <person name="Postlethwait J."/>
            <person name="Bobe J."/>
            <person name="Guiguen Y."/>
            <person name="Dirks R."/>
        </authorList>
    </citation>
    <scope>NUCLEOTIDE SEQUENCE</scope>
    <source>
        <strain evidence="10">Tag_6206</strain>
        <tissue evidence="10">Liver</tissue>
    </source>
</reference>
<dbReference type="SMART" id="SM00129">
    <property type="entry name" value="KISc"/>
    <property type="match status" value="1"/>
</dbReference>
<dbReference type="PROSITE" id="PS00411">
    <property type="entry name" value="KINESIN_MOTOR_1"/>
    <property type="match status" value="1"/>
</dbReference>